<reference evidence="3" key="1">
    <citation type="journal article" date="2006" name="PLoS Biol.">
        <title>Macronuclear genome sequence of the ciliate Tetrahymena thermophila, a model eukaryote.</title>
        <authorList>
            <person name="Eisen J.A."/>
            <person name="Coyne R.S."/>
            <person name="Wu M."/>
            <person name="Wu D."/>
            <person name="Thiagarajan M."/>
            <person name="Wortman J.R."/>
            <person name="Badger J.H."/>
            <person name="Ren Q."/>
            <person name="Amedeo P."/>
            <person name="Jones K.M."/>
            <person name="Tallon L.J."/>
            <person name="Delcher A.L."/>
            <person name="Salzberg S.L."/>
            <person name="Silva J.C."/>
            <person name="Haas B.J."/>
            <person name="Majoros W.H."/>
            <person name="Farzad M."/>
            <person name="Carlton J.M."/>
            <person name="Smith R.K. Jr."/>
            <person name="Garg J."/>
            <person name="Pearlman R.E."/>
            <person name="Karrer K.M."/>
            <person name="Sun L."/>
            <person name="Manning G."/>
            <person name="Elde N.C."/>
            <person name="Turkewitz A.P."/>
            <person name="Asai D.J."/>
            <person name="Wilkes D.E."/>
            <person name="Wang Y."/>
            <person name="Cai H."/>
            <person name="Collins K."/>
            <person name="Stewart B.A."/>
            <person name="Lee S.R."/>
            <person name="Wilamowska K."/>
            <person name="Weinberg Z."/>
            <person name="Ruzzo W.L."/>
            <person name="Wloga D."/>
            <person name="Gaertig J."/>
            <person name="Frankel J."/>
            <person name="Tsao C.-C."/>
            <person name="Gorovsky M.A."/>
            <person name="Keeling P.J."/>
            <person name="Waller R.F."/>
            <person name="Patron N.J."/>
            <person name="Cherry J.M."/>
            <person name="Stover N.A."/>
            <person name="Krieger C.J."/>
            <person name="del Toro C."/>
            <person name="Ryder H.F."/>
            <person name="Williamson S.C."/>
            <person name="Barbeau R.A."/>
            <person name="Hamilton E.P."/>
            <person name="Orias E."/>
        </authorList>
    </citation>
    <scope>NUCLEOTIDE SEQUENCE [LARGE SCALE GENOMIC DNA]</scope>
    <source>
        <strain evidence="3">SB210</strain>
    </source>
</reference>
<keyword evidence="1" id="KW-1133">Transmembrane helix</keyword>
<accession>I7LXB0</accession>
<dbReference type="GeneID" id="7838344"/>
<protein>
    <submittedName>
        <fullName evidence="2">Cation channel family protein</fullName>
    </submittedName>
</protein>
<keyword evidence="1" id="KW-0812">Transmembrane</keyword>
<gene>
    <name evidence="2" type="ORF">TTHERM_00300070</name>
</gene>
<dbReference type="KEGG" id="tet:TTHERM_00300070"/>
<dbReference type="eggNOG" id="KOG4390">
    <property type="taxonomic scope" value="Eukaryota"/>
</dbReference>
<dbReference type="RefSeq" id="XP_001024534.2">
    <property type="nucleotide sequence ID" value="XM_001024534.2"/>
</dbReference>
<dbReference type="Proteomes" id="UP000009168">
    <property type="component" value="Unassembled WGS sequence"/>
</dbReference>
<evidence type="ECO:0000313" key="2">
    <source>
        <dbReference type="EMBL" id="EAS04289.2"/>
    </source>
</evidence>
<feature type="transmembrane region" description="Helical" evidence="1">
    <location>
        <begin position="39"/>
        <end position="59"/>
    </location>
</feature>
<keyword evidence="1" id="KW-0472">Membrane</keyword>
<sequence length="398" mass="46464">MEDNNIPADRLENINEGYQPFQYETVEEKNKKKTRKKKVFLGIMILCLPLLFSFIYLTLNKRHSIHYPQLNQVEVNPFIYQYLNGTLAFLNSYGNIKVFDNRMNKLQQITEYTLNLKNSKFLMDNWNNQIIINSQDAAQDVEYLDDNSIFNCSSEQSFALTQDVYLLTCDECLFLYFQELKVQGMEFQNFNSLATVLAKQTPIINVFNIIYTSKPQIGNDEILYIYEYDLRDKDTLQRPQLIYQGQLQQLQITQSLKDMIISADQIVMIFSQSIVNYKKVGPVTQDLKFNLEIVDNQSLNIPNSNLKQCFQIESDIICYDINSNSLISINQWQIKDKLQLNNDLTINRIELGQNNDLFILTQIQLMRVTISPLNITETYNFKANGLSDEINDLIVIKN</sequence>
<name>I7LXB0_TETTS</name>
<proteinExistence type="predicted"/>
<evidence type="ECO:0000256" key="1">
    <source>
        <dbReference type="SAM" id="Phobius"/>
    </source>
</evidence>
<dbReference type="InParanoid" id="I7LXB0"/>
<evidence type="ECO:0000313" key="3">
    <source>
        <dbReference type="Proteomes" id="UP000009168"/>
    </source>
</evidence>
<organism evidence="2 3">
    <name type="scientific">Tetrahymena thermophila (strain SB210)</name>
    <dbReference type="NCBI Taxonomy" id="312017"/>
    <lineage>
        <taxon>Eukaryota</taxon>
        <taxon>Sar</taxon>
        <taxon>Alveolata</taxon>
        <taxon>Ciliophora</taxon>
        <taxon>Intramacronucleata</taxon>
        <taxon>Oligohymenophorea</taxon>
        <taxon>Hymenostomatida</taxon>
        <taxon>Tetrahymenina</taxon>
        <taxon>Tetrahymenidae</taxon>
        <taxon>Tetrahymena</taxon>
    </lineage>
</organism>
<dbReference type="EMBL" id="GG662449">
    <property type="protein sequence ID" value="EAS04289.2"/>
    <property type="molecule type" value="Genomic_DNA"/>
</dbReference>
<keyword evidence="3" id="KW-1185">Reference proteome</keyword>
<dbReference type="AlphaFoldDB" id="I7LXB0"/>